<dbReference type="SUPFAM" id="SSF50022">
    <property type="entry name" value="ISP domain"/>
    <property type="match status" value="1"/>
</dbReference>
<keyword evidence="4" id="KW-0408">Iron</keyword>
<feature type="domain" description="Rieske" evidence="6">
    <location>
        <begin position="54"/>
        <end position="143"/>
    </location>
</feature>
<keyword evidence="1" id="KW-0001">2Fe-2S</keyword>
<proteinExistence type="predicted"/>
<keyword evidence="5" id="KW-0411">Iron-sulfur</keyword>
<dbReference type="PANTHER" id="PTHR21266">
    <property type="entry name" value="IRON-SULFUR DOMAIN CONTAINING PROTEIN"/>
    <property type="match status" value="1"/>
</dbReference>
<evidence type="ECO:0000256" key="4">
    <source>
        <dbReference type="ARBA" id="ARBA00023004"/>
    </source>
</evidence>
<keyword evidence="2" id="KW-0479">Metal-binding</keyword>
<dbReference type="EMBL" id="CP108188">
    <property type="protein sequence ID" value="WTR74411.1"/>
    <property type="molecule type" value="Genomic_DNA"/>
</dbReference>
<dbReference type="PANTHER" id="PTHR21266:SF60">
    <property type="entry name" value="3-KETOSTEROID-9-ALPHA-MONOOXYGENASE, OXYGENASE COMPONENT"/>
    <property type="match status" value="1"/>
</dbReference>
<accession>A0ABZ1LLQ9</accession>
<name>A0ABZ1LLQ9_9ACTN</name>
<keyword evidence="8" id="KW-1185">Reference proteome</keyword>
<keyword evidence="3" id="KW-0560">Oxidoreductase</keyword>
<dbReference type="InterPro" id="IPR045612">
    <property type="entry name" value="DUF5914"/>
</dbReference>
<evidence type="ECO:0000259" key="6">
    <source>
        <dbReference type="PROSITE" id="PS51296"/>
    </source>
</evidence>
<sequence>MSSHRGRRGRRGVPLRLRRSPLPWADQRATWDQARPSIMAEALRRAMNRASGNWFVVADSRDVRADRPIGRTVAGTEVVLWRDGQGSLHAGPGACPHLGAPLKDSAVHCGTLICHWHGLALDGAPFAGWEPWPTFDDGVLVWLRMDRAGGEIPTERPVVGDRPSPVDAISAVYTGVGACEPQDIVANRLDPWHGAWLHPYSFVDLEVLSVPEREAVGEEDALVVQVSFKVAGRAVVPVKAVFTAPGPRTVVMRIVEGEGTGSVVETHATPLTPTGADRPRTAVVEAVVATSDRRGFAVARAVAPLLRPAIRSTAGRLWRDDLSYAERRWQLRSTGRFPG</sequence>
<reference evidence="7 8" key="1">
    <citation type="submission" date="2022-10" db="EMBL/GenBank/DDBJ databases">
        <title>The complete genomes of actinobacterial strains from the NBC collection.</title>
        <authorList>
            <person name="Joergensen T.S."/>
            <person name="Alvarez Arevalo M."/>
            <person name="Sterndorff E.B."/>
            <person name="Faurdal D."/>
            <person name="Vuksanovic O."/>
            <person name="Mourched A.-S."/>
            <person name="Charusanti P."/>
            <person name="Shaw S."/>
            <person name="Blin K."/>
            <person name="Weber T."/>
        </authorList>
    </citation>
    <scope>NUCLEOTIDE SEQUENCE [LARGE SCALE GENOMIC DNA]</scope>
    <source>
        <strain evidence="7 8">NBC_00123</strain>
    </source>
</reference>
<dbReference type="InterPro" id="IPR050584">
    <property type="entry name" value="Cholesterol_7-desaturase"/>
</dbReference>
<evidence type="ECO:0000256" key="2">
    <source>
        <dbReference type="ARBA" id="ARBA00022723"/>
    </source>
</evidence>
<gene>
    <name evidence="7" type="ORF">OG814_36535</name>
</gene>
<dbReference type="Pfam" id="PF00355">
    <property type="entry name" value="Rieske"/>
    <property type="match status" value="1"/>
</dbReference>
<evidence type="ECO:0000256" key="5">
    <source>
        <dbReference type="ARBA" id="ARBA00023014"/>
    </source>
</evidence>
<dbReference type="InterPro" id="IPR017941">
    <property type="entry name" value="Rieske_2Fe-2S"/>
</dbReference>
<evidence type="ECO:0000313" key="7">
    <source>
        <dbReference type="EMBL" id="WTR74411.1"/>
    </source>
</evidence>
<dbReference type="RefSeq" id="WP_327160188.1">
    <property type="nucleotide sequence ID" value="NZ_CP108062.1"/>
</dbReference>
<dbReference type="PROSITE" id="PS51296">
    <property type="entry name" value="RIESKE"/>
    <property type="match status" value="1"/>
</dbReference>
<dbReference type="Gene3D" id="2.102.10.10">
    <property type="entry name" value="Rieske [2Fe-2S] iron-sulphur domain"/>
    <property type="match status" value="1"/>
</dbReference>
<dbReference type="Pfam" id="PF19299">
    <property type="entry name" value="DUF5914"/>
    <property type="match status" value="1"/>
</dbReference>
<dbReference type="InterPro" id="IPR036922">
    <property type="entry name" value="Rieske_2Fe-2S_sf"/>
</dbReference>
<dbReference type="Proteomes" id="UP001622594">
    <property type="component" value="Chromosome"/>
</dbReference>
<evidence type="ECO:0000256" key="1">
    <source>
        <dbReference type="ARBA" id="ARBA00022714"/>
    </source>
</evidence>
<evidence type="ECO:0000256" key="3">
    <source>
        <dbReference type="ARBA" id="ARBA00023002"/>
    </source>
</evidence>
<protein>
    <submittedName>
        <fullName evidence="7">Rieske (2Fe-2S) protein</fullName>
    </submittedName>
</protein>
<organism evidence="7 8">
    <name type="scientific">Streptomyces zaomyceticus</name>
    <dbReference type="NCBI Taxonomy" id="68286"/>
    <lineage>
        <taxon>Bacteria</taxon>
        <taxon>Bacillati</taxon>
        <taxon>Actinomycetota</taxon>
        <taxon>Actinomycetes</taxon>
        <taxon>Kitasatosporales</taxon>
        <taxon>Streptomycetaceae</taxon>
        <taxon>Streptomyces</taxon>
    </lineage>
</organism>
<evidence type="ECO:0000313" key="8">
    <source>
        <dbReference type="Proteomes" id="UP001622594"/>
    </source>
</evidence>